<dbReference type="Proteomes" id="UP001218218">
    <property type="component" value="Unassembled WGS sequence"/>
</dbReference>
<name>A0AAD7A3K7_9AGAR</name>
<evidence type="ECO:0000313" key="5">
    <source>
        <dbReference type="EMBL" id="KAJ7348842.1"/>
    </source>
</evidence>
<evidence type="ECO:0000256" key="1">
    <source>
        <dbReference type="ARBA" id="ARBA00006484"/>
    </source>
</evidence>
<dbReference type="PRINTS" id="PR00081">
    <property type="entry name" value="GDHRDH"/>
</dbReference>
<dbReference type="Gene3D" id="3.40.50.720">
    <property type="entry name" value="NAD(P)-binding Rossmann-like Domain"/>
    <property type="match status" value="1"/>
</dbReference>
<evidence type="ECO:0000313" key="6">
    <source>
        <dbReference type="Proteomes" id="UP001218218"/>
    </source>
</evidence>
<proteinExistence type="inferred from homology"/>
<dbReference type="SUPFAM" id="SSF51735">
    <property type="entry name" value="NAD(P)-binding Rossmann-fold domains"/>
    <property type="match status" value="1"/>
</dbReference>
<dbReference type="InterPro" id="IPR002347">
    <property type="entry name" value="SDR_fam"/>
</dbReference>
<sequence length="307" mass="33019">MAPKFEPIRDILDLSGKIILVTGGNSGIGYETVKMMLRKNARVYLAARSPSKGNEAIAQLETETGKRAEFLELDLADLKSVRKAADTFLAKESKLDIMFNNGGVMTPPVDQLTAQGYDLQFGTNVLGHFFLTELLLPALTASHAHSSVPARIINISSSAYSVSPKRDIFFDAIKGGPARDALVKKWGNTIAPWNLYGASKAGNILLSNHYAKNHSDVLVSCALHPGYIQSGLQRNSMLLKCVASIVFSPANVGAYTQLWAGTTASAEEINGKFFVPVGVPKTPGGAPSDTELEAEVVAYMKEAVKEF</sequence>
<keyword evidence="2" id="KW-0521">NADP</keyword>
<dbReference type="EMBL" id="JARIHO010000016">
    <property type="protein sequence ID" value="KAJ7348842.1"/>
    <property type="molecule type" value="Genomic_DNA"/>
</dbReference>
<comment type="similarity">
    <text evidence="1 4">Belongs to the short-chain dehydrogenases/reductases (SDR) family.</text>
</comment>
<dbReference type="PANTHER" id="PTHR24320">
    <property type="entry name" value="RETINOL DEHYDROGENASE"/>
    <property type="match status" value="1"/>
</dbReference>
<keyword evidence="6" id="KW-1185">Reference proteome</keyword>
<accession>A0AAD7A3K7</accession>
<organism evidence="5 6">
    <name type="scientific">Mycena albidolilacea</name>
    <dbReference type="NCBI Taxonomy" id="1033008"/>
    <lineage>
        <taxon>Eukaryota</taxon>
        <taxon>Fungi</taxon>
        <taxon>Dikarya</taxon>
        <taxon>Basidiomycota</taxon>
        <taxon>Agaricomycotina</taxon>
        <taxon>Agaricomycetes</taxon>
        <taxon>Agaricomycetidae</taxon>
        <taxon>Agaricales</taxon>
        <taxon>Marasmiineae</taxon>
        <taxon>Mycenaceae</taxon>
        <taxon>Mycena</taxon>
    </lineage>
</organism>
<dbReference type="GO" id="GO:0016491">
    <property type="term" value="F:oxidoreductase activity"/>
    <property type="evidence" value="ECO:0007669"/>
    <property type="project" value="UniProtKB-KW"/>
</dbReference>
<comment type="caution">
    <text evidence="5">The sequence shown here is derived from an EMBL/GenBank/DDBJ whole genome shotgun (WGS) entry which is preliminary data.</text>
</comment>
<reference evidence="5" key="1">
    <citation type="submission" date="2023-03" db="EMBL/GenBank/DDBJ databases">
        <title>Massive genome expansion in bonnet fungi (Mycena s.s.) driven by repeated elements and novel gene families across ecological guilds.</title>
        <authorList>
            <consortium name="Lawrence Berkeley National Laboratory"/>
            <person name="Harder C.B."/>
            <person name="Miyauchi S."/>
            <person name="Viragh M."/>
            <person name="Kuo A."/>
            <person name="Thoen E."/>
            <person name="Andreopoulos B."/>
            <person name="Lu D."/>
            <person name="Skrede I."/>
            <person name="Drula E."/>
            <person name="Henrissat B."/>
            <person name="Morin E."/>
            <person name="Kohler A."/>
            <person name="Barry K."/>
            <person name="LaButti K."/>
            <person name="Morin E."/>
            <person name="Salamov A."/>
            <person name="Lipzen A."/>
            <person name="Mereny Z."/>
            <person name="Hegedus B."/>
            <person name="Baldrian P."/>
            <person name="Stursova M."/>
            <person name="Weitz H."/>
            <person name="Taylor A."/>
            <person name="Grigoriev I.V."/>
            <person name="Nagy L.G."/>
            <person name="Martin F."/>
            <person name="Kauserud H."/>
        </authorList>
    </citation>
    <scope>NUCLEOTIDE SEQUENCE</scope>
    <source>
        <strain evidence="5">CBHHK002</strain>
    </source>
</reference>
<dbReference type="PANTHER" id="PTHR24320:SF236">
    <property type="entry name" value="SHORT-CHAIN DEHYDROGENASE-RELATED"/>
    <property type="match status" value="1"/>
</dbReference>
<dbReference type="PRINTS" id="PR00080">
    <property type="entry name" value="SDRFAMILY"/>
</dbReference>
<evidence type="ECO:0000256" key="3">
    <source>
        <dbReference type="ARBA" id="ARBA00023002"/>
    </source>
</evidence>
<protein>
    <submittedName>
        <fullName evidence="5">NAD(P)-binding protein</fullName>
    </submittedName>
</protein>
<dbReference type="Pfam" id="PF00106">
    <property type="entry name" value="adh_short"/>
    <property type="match status" value="1"/>
</dbReference>
<evidence type="ECO:0000256" key="4">
    <source>
        <dbReference type="RuleBase" id="RU000363"/>
    </source>
</evidence>
<keyword evidence="3" id="KW-0560">Oxidoreductase</keyword>
<evidence type="ECO:0000256" key="2">
    <source>
        <dbReference type="ARBA" id="ARBA00022857"/>
    </source>
</evidence>
<gene>
    <name evidence="5" type="ORF">DFH08DRAFT_777616</name>
</gene>
<dbReference type="InterPro" id="IPR036291">
    <property type="entry name" value="NAD(P)-bd_dom_sf"/>
</dbReference>
<dbReference type="AlphaFoldDB" id="A0AAD7A3K7"/>